<reference evidence="1" key="1">
    <citation type="submission" date="2016-10" db="EMBL/GenBank/DDBJ databases">
        <authorList>
            <person name="See-Too W.S."/>
        </authorList>
    </citation>
    <scope>NUCLEOTIDE SEQUENCE</scope>
    <source>
        <strain evidence="1">L10.15</strain>
    </source>
</reference>
<protein>
    <submittedName>
        <fullName evidence="1">Uncharacterized protein</fullName>
    </submittedName>
</protein>
<sequence length="83" mass="9861">MRKKENSNETFELQLEEVSGIVTVEFEELAALFKKEKERIEVDEIIHQSTSRPPFSKWIGLKDFVPHSQAYLEEIIERIRWAL</sequence>
<accession>A0A1B1S0F4</accession>
<evidence type="ECO:0000313" key="1">
    <source>
        <dbReference type="EMBL" id="ANU26698.2"/>
    </source>
</evidence>
<evidence type="ECO:0000313" key="2">
    <source>
        <dbReference type="Proteomes" id="UP000053354"/>
    </source>
</evidence>
<dbReference type="RefSeq" id="WP_049693924.1">
    <property type="nucleotide sequence ID" value="NZ_CP016540.2"/>
</dbReference>
<dbReference type="Proteomes" id="UP000053354">
    <property type="component" value="Chromosome"/>
</dbReference>
<dbReference type="KEGG" id="pll:I858_006620"/>
<dbReference type="AlphaFoldDB" id="A0A1B1S0F4"/>
<keyword evidence="2" id="KW-1185">Reference proteome</keyword>
<organism evidence="1 2">
    <name type="scientific">Planococcus versutus</name>
    <dbReference type="NCBI Taxonomy" id="1302659"/>
    <lineage>
        <taxon>Bacteria</taxon>
        <taxon>Bacillati</taxon>
        <taxon>Bacillota</taxon>
        <taxon>Bacilli</taxon>
        <taxon>Bacillales</taxon>
        <taxon>Caryophanaceae</taxon>
        <taxon>Planococcus</taxon>
    </lineage>
</organism>
<name>A0A1B1S0F4_9BACL</name>
<proteinExistence type="predicted"/>
<dbReference type="STRING" id="1302659.I858_006620"/>
<dbReference type="EMBL" id="CP016540">
    <property type="protein sequence ID" value="ANU26698.2"/>
    <property type="molecule type" value="Genomic_DNA"/>
</dbReference>
<gene>
    <name evidence="1" type="ORF">I858_006620</name>
</gene>